<feature type="non-terminal residue" evidence="1">
    <location>
        <position position="1"/>
    </location>
</feature>
<reference evidence="1" key="1">
    <citation type="submission" date="2018-05" db="EMBL/GenBank/DDBJ databases">
        <authorList>
            <person name="Lanie J.A."/>
            <person name="Ng W.-L."/>
            <person name="Kazmierczak K.M."/>
            <person name="Andrzejewski T.M."/>
            <person name="Davidsen T.M."/>
            <person name="Wayne K.J."/>
            <person name="Tettelin H."/>
            <person name="Glass J.I."/>
            <person name="Rusch D."/>
            <person name="Podicherti R."/>
            <person name="Tsui H.-C.T."/>
            <person name="Winkler M.E."/>
        </authorList>
    </citation>
    <scope>NUCLEOTIDE SEQUENCE</scope>
</reference>
<dbReference type="AlphaFoldDB" id="A0A382WX63"/>
<proteinExistence type="predicted"/>
<sequence>VVIVPKSTTQVFGSLFQIRSNYDEILISGATVDDVEIIDSITATKIQAGGSIASLETTTNTTASAVTTSGGTY</sequence>
<organism evidence="1">
    <name type="scientific">marine metagenome</name>
    <dbReference type="NCBI Taxonomy" id="408172"/>
    <lineage>
        <taxon>unclassified sequences</taxon>
        <taxon>metagenomes</taxon>
        <taxon>ecological metagenomes</taxon>
    </lineage>
</organism>
<dbReference type="EMBL" id="UINC01162864">
    <property type="protein sequence ID" value="SVD62848.1"/>
    <property type="molecule type" value="Genomic_DNA"/>
</dbReference>
<name>A0A382WX63_9ZZZZ</name>
<accession>A0A382WX63</accession>
<evidence type="ECO:0000313" key="1">
    <source>
        <dbReference type="EMBL" id="SVD62848.1"/>
    </source>
</evidence>
<gene>
    <name evidence="1" type="ORF">METZ01_LOCUS415702</name>
</gene>
<protein>
    <submittedName>
        <fullName evidence="1">Uncharacterized protein</fullName>
    </submittedName>
</protein>